<feature type="region of interest" description="Disordered" evidence="1">
    <location>
        <begin position="59"/>
        <end position="90"/>
    </location>
</feature>
<keyword evidence="2" id="KW-1133">Transmembrane helix</keyword>
<evidence type="ECO:0000256" key="1">
    <source>
        <dbReference type="SAM" id="MobiDB-lite"/>
    </source>
</evidence>
<evidence type="ECO:0000313" key="5">
    <source>
        <dbReference type="Proteomes" id="UP001500752"/>
    </source>
</evidence>
<proteinExistence type="predicted"/>
<comment type="caution">
    <text evidence="4">The sequence shown here is derived from an EMBL/GenBank/DDBJ whole genome shotgun (WGS) entry which is preliminary data.</text>
</comment>
<keyword evidence="3" id="KW-0732">Signal</keyword>
<dbReference type="RefSeq" id="WP_345154348.1">
    <property type="nucleotide sequence ID" value="NZ_BAABEO010000034.1"/>
</dbReference>
<evidence type="ECO:0000256" key="2">
    <source>
        <dbReference type="SAM" id="Phobius"/>
    </source>
</evidence>
<reference evidence="5" key="1">
    <citation type="journal article" date="2019" name="Int. J. Syst. Evol. Microbiol.">
        <title>The Global Catalogue of Microorganisms (GCM) 10K type strain sequencing project: providing services to taxonomists for standard genome sequencing and annotation.</title>
        <authorList>
            <consortium name="The Broad Institute Genomics Platform"/>
            <consortium name="The Broad Institute Genome Sequencing Center for Infectious Disease"/>
            <person name="Wu L."/>
            <person name="Ma J."/>
        </authorList>
    </citation>
    <scope>NUCLEOTIDE SEQUENCE [LARGE SCALE GENOMIC DNA]</scope>
    <source>
        <strain evidence="5">JCM 30742</strain>
    </source>
</reference>
<name>A0ABP7DA41_9MICC</name>
<feature type="signal peptide" evidence="3">
    <location>
        <begin position="1"/>
        <end position="22"/>
    </location>
</feature>
<gene>
    <name evidence="4" type="ORF">GCM10023081_44130</name>
</gene>
<feature type="chain" id="PRO_5045746024" evidence="3">
    <location>
        <begin position="23"/>
        <end position="90"/>
    </location>
</feature>
<keyword evidence="5" id="KW-1185">Reference proteome</keyword>
<evidence type="ECO:0000313" key="4">
    <source>
        <dbReference type="EMBL" id="GAA3702939.1"/>
    </source>
</evidence>
<evidence type="ECO:0000256" key="3">
    <source>
        <dbReference type="SAM" id="SignalP"/>
    </source>
</evidence>
<dbReference type="Proteomes" id="UP001500752">
    <property type="component" value="Unassembled WGS sequence"/>
</dbReference>
<feature type="compositionally biased region" description="Low complexity" evidence="1">
    <location>
        <begin position="72"/>
        <end position="83"/>
    </location>
</feature>
<dbReference type="EMBL" id="BAABEO010000034">
    <property type="protein sequence ID" value="GAA3702939.1"/>
    <property type="molecule type" value="Genomic_DNA"/>
</dbReference>
<accession>A0ABP7DA41</accession>
<feature type="transmembrane region" description="Helical" evidence="2">
    <location>
        <begin position="32"/>
        <end position="51"/>
    </location>
</feature>
<sequence>MITYAAALSAVPLAAASLAADAEPASGPTPGVLVGVGLVVLVFLGWVYRLLTAHGRATRRSRLDGNDAGPRDAGAPSAGSDAGTDPGPRD</sequence>
<protein>
    <submittedName>
        <fullName evidence="4">Uncharacterized protein</fullName>
    </submittedName>
</protein>
<keyword evidence="2" id="KW-0812">Transmembrane</keyword>
<organism evidence="4 5">
    <name type="scientific">Arthrobacter ginkgonis</name>
    <dbReference type="NCBI Taxonomy" id="1630594"/>
    <lineage>
        <taxon>Bacteria</taxon>
        <taxon>Bacillati</taxon>
        <taxon>Actinomycetota</taxon>
        <taxon>Actinomycetes</taxon>
        <taxon>Micrococcales</taxon>
        <taxon>Micrococcaceae</taxon>
        <taxon>Arthrobacter</taxon>
    </lineage>
</organism>
<keyword evidence="2" id="KW-0472">Membrane</keyword>